<feature type="transmembrane region" description="Helical" evidence="5">
    <location>
        <begin position="138"/>
        <end position="157"/>
    </location>
</feature>
<dbReference type="OrthoDB" id="3181223at2"/>
<evidence type="ECO:0000313" key="7">
    <source>
        <dbReference type="EMBL" id="AFG36313.1"/>
    </source>
</evidence>
<dbReference type="HOGENOM" id="CLU_001883_3_1_12"/>
<evidence type="ECO:0000256" key="3">
    <source>
        <dbReference type="ARBA" id="ARBA00022989"/>
    </source>
</evidence>
<evidence type="ECO:0000256" key="2">
    <source>
        <dbReference type="ARBA" id="ARBA00022692"/>
    </source>
</evidence>
<feature type="transmembrane region" description="Helical" evidence="5">
    <location>
        <begin position="37"/>
        <end position="58"/>
    </location>
</feature>
<dbReference type="Pfam" id="PF00324">
    <property type="entry name" value="AA_permease"/>
    <property type="match status" value="1"/>
</dbReference>
<proteinExistence type="predicted"/>
<feature type="transmembrane region" description="Helical" evidence="5">
    <location>
        <begin position="451"/>
        <end position="468"/>
    </location>
</feature>
<accession>H9UFM0</accession>
<keyword evidence="2 5" id="KW-0812">Transmembrane</keyword>
<dbReference type="InterPro" id="IPR004842">
    <property type="entry name" value="SLC12A_fam"/>
</dbReference>
<evidence type="ECO:0000259" key="6">
    <source>
        <dbReference type="Pfam" id="PF00324"/>
    </source>
</evidence>
<evidence type="ECO:0000256" key="5">
    <source>
        <dbReference type="SAM" id="Phobius"/>
    </source>
</evidence>
<feature type="transmembrane region" description="Helical" evidence="5">
    <location>
        <begin position="364"/>
        <end position="386"/>
    </location>
</feature>
<dbReference type="GO" id="GO:0015377">
    <property type="term" value="F:chloride:monoatomic cation symporter activity"/>
    <property type="evidence" value="ECO:0007669"/>
    <property type="project" value="InterPro"/>
</dbReference>
<keyword evidence="4 5" id="KW-0472">Membrane</keyword>
<gene>
    <name evidence="7" type="ordered locus">Spiaf_0204</name>
</gene>
<dbReference type="GO" id="GO:0016020">
    <property type="term" value="C:membrane"/>
    <property type="evidence" value="ECO:0007669"/>
    <property type="project" value="UniProtKB-SubCell"/>
</dbReference>
<feature type="transmembrane region" description="Helical" evidence="5">
    <location>
        <begin position="407"/>
        <end position="431"/>
    </location>
</feature>
<dbReference type="Gene3D" id="1.20.1740.10">
    <property type="entry name" value="Amino acid/polyamine transporter I"/>
    <property type="match status" value="1"/>
</dbReference>
<feature type="transmembrane region" description="Helical" evidence="5">
    <location>
        <begin position="237"/>
        <end position="263"/>
    </location>
</feature>
<keyword evidence="3 5" id="KW-1133">Transmembrane helix</keyword>
<evidence type="ECO:0000313" key="8">
    <source>
        <dbReference type="Proteomes" id="UP000007383"/>
    </source>
</evidence>
<reference evidence="8" key="1">
    <citation type="journal article" date="2013" name="Stand. Genomic Sci.">
        <title>Complete genome sequence of the halophilic bacterium Spirochaeta africana type strain (Z-7692(T)) from the alkaline Lake Magadi in the East African Rift.</title>
        <authorList>
            <person name="Liolos K."/>
            <person name="Abt B."/>
            <person name="Scheuner C."/>
            <person name="Teshima H."/>
            <person name="Held B."/>
            <person name="Lapidus A."/>
            <person name="Nolan M."/>
            <person name="Lucas S."/>
            <person name="Deshpande S."/>
            <person name="Cheng J.F."/>
            <person name="Tapia R."/>
            <person name="Goodwin L.A."/>
            <person name="Pitluck S."/>
            <person name="Pagani I."/>
            <person name="Ivanova N."/>
            <person name="Mavromatis K."/>
            <person name="Mikhailova N."/>
            <person name="Huntemann M."/>
            <person name="Pati A."/>
            <person name="Chen A."/>
            <person name="Palaniappan K."/>
            <person name="Land M."/>
            <person name="Rohde M."/>
            <person name="Tindall B.J."/>
            <person name="Detter J.C."/>
            <person name="Goker M."/>
            <person name="Bristow J."/>
            <person name="Eisen J.A."/>
            <person name="Markowitz V."/>
            <person name="Hugenholtz P."/>
            <person name="Woyke T."/>
            <person name="Klenk H.P."/>
            <person name="Kyrpides N.C."/>
        </authorList>
    </citation>
    <scope>NUCLEOTIDE SEQUENCE</scope>
    <source>
        <strain evidence="8">ATCC 700263 / DSM 8902 / Z-7692</strain>
    </source>
</reference>
<evidence type="ECO:0000256" key="4">
    <source>
        <dbReference type="ARBA" id="ARBA00023136"/>
    </source>
</evidence>
<dbReference type="AlphaFoldDB" id="H9UFM0"/>
<sequence length="753" mass="81553">MKRFGTFSGVFVPSFEAILGAVLFLILPLLVGQVGMVNMLIIVVLANTATLATGFSIADSATNLADVGGGGMYAVSKQSLGRAFGGSIGVQIYIAQAVSIGFYCIGFAEPLEPLLRQFAPAAAIIEQYGLSSLQTRQVIATLFAVVGLIVALVGADFVSGLQMIILVVLSAAVLAIFVSPLMNPTYEGSRLFAAAPNLTGSGVRIGFAAAFAIFFPAVTGIDAGVGMSGSLKTPQRSLVIGTFAAIGVTTAVYLGVTVVFGFVDPQLLLPRNGQTVTTLDLFSQTPVLPLVLMAGILLATSSSALSYFLTAPRTLQALIADNVMPRQTGFLGRDFRAGGSEPRIAALLTFAITTGVIWSGDISFISMVVGICFLVVYGWVNFAAFLEHISGNPSFRPSSRGHWLISLYGFLLCLGIIALFNIWVGIAVLAFQVTIFSLILRYKTGSQLEGVWWGALFALMQWLFGRMGKIIQGTKNWRPIVGTFAFHDRPNQIDGMLEMGKRLAEYKGIVSMHVLADRGEDDAEIELRTPTTAHVLRYNGDSVNTMLSGIIQSVPAAGFGMNTVMLPVDPRFDAASLIEYALRLDKHVLLYKPAGMTEVDGVTRYNRIDVWWKGAENGSLMALLAHVVRYNDMKRKQTPSRIRFLRKLWGEESTDEARREMQELLRVARLDGEVVIIDQDDQPIAATVCSYSSDARLVFLGLPGKPAESGKAAGSLTRFFNIDRKIFQKNFEPYAQMPEMLFVKAAHVLDLRE</sequence>
<dbReference type="EMBL" id="CP003282">
    <property type="protein sequence ID" value="AFG36313.1"/>
    <property type="molecule type" value="Genomic_DNA"/>
</dbReference>
<organism evidence="7 8">
    <name type="scientific">Spirochaeta africana (strain ATCC 700263 / DSM 8902 / Z-7692)</name>
    <dbReference type="NCBI Taxonomy" id="889378"/>
    <lineage>
        <taxon>Bacteria</taxon>
        <taxon>Pseudomonadati</taxon>
        <taxon>Spirochaetota</taxon>
        <taxon>Spirochaetia</taxon>
        <taxon>Spirochaetales</taxon>
        <taxon>Spirochaetaceae</taxon>
        <taxon>Spirochaeta</taxon>
    </lineage>
</organism>
<dbReference type="RefSeq" id="WP_014454311.1">
    <property type="nucleotide sequence ID" value="NC_017098.1"/>
</dbReference>
<dbReference type="PATRIC" id="fig|889378.3.peg.207"/>
<feature type="transmembrane region" description="Helical" evidence="5">
    <location>
        <begin position="287"/>
        <end position="309"/>
    </location>
</feature>
<dbReference type="PANTHER" id="PTHR11827">
    <property type="entry name" value="SOLUTE CARRIER FAMILY 12, CATION COTRANSPORTERS"/>
    <property type="match status" value="1"/>
</dbReference>
<feature type="transmembrane region" description="Helical" evidence="5">
    <location>
        <begin position="202"/>
        <end position="225"/>
    </location>
</feature>
<feature type="transmembrane region" description="Helical" evidence="5">
    <location>
        <begin position="7"/>
        <end position="31"/>
    </location>
</feature>
<protein>
    <submittedName>
        <fullName evidence="7">Amino acid transporter</fullName>
    </submittedName>
</protein>
<dbReference type="InterPro" id="IPR004841">
    <property type="entry name" value="AA-permease/SLC12A_dom"/>
</dbReference>
<keyword evidence="8" id="KW-1185">Reference proteome</keyword>
<dbReference type="KEGG" id="sfc:Spiaf_0204"/>
<dbReference type="STRING" id="889378.Spiaf_0204"/>
<feature type="transmembrane region" description="Helical" evidence="5">
    <location>
        <begin position="164"/>
        <end position="182"/>
    </location>
</feature>
<dbReference type="PANTHER" id="PTHR11827:SF72">
    <property type="entry name" value="GH08340P"/>
    <property type="match status" value="1"/>
</dbReference>
<dbReference type="Proteomes" id="UP000007383">
    <property type="component" value="Chromosome"/>
</dbReference>
<feature type="domain" description="Amino acid permease/ SLC12A" evidence="6">
    <location>
        <begin position="15"/>
        <end position="447"/>
    </location>
</feature>
<comment type="subcellular location">
    <subcellularLocation>
        <location evidence="1">Membrane</location>
        <topology evidence="1">Multi-pass membrane protein</topology>
    </subcellularLocation>
</comment>
<name>H9UFM0_SPIAZ</name>
<evidence type="ECO:0000256" key="1">
    <source>
        <dbReference type="ARBA" id="ARBA00004141"/>
    </source>
</evidence>
<dbReference type="eggNOG" id="COG0531">
    <property type="taxonomic scope" value="Bacteria"/>
</dbReference>
<feature type="transmembrane region" description="Helical" evidence="5">
    <location>
        <begin position="79"/>
        <end position="108"/>
    </location>
</feature>